<dbReference type="InterPro" id="IPR001258">
    <property type="entry name" value="NHL_repeat"/>
</dbReference>
<dbReference type="AlphaFoldDB" id="A0A8S2RPK7"/>
<comment type="caution">
    <text evidence="4">The sequence shown here is derived from an EMBL/GenBank/DDBJ whole genome shotgun (WGS) entry which is preliminary data.</text>
</comment>
<evidence type="ECO:0000313" key="3">
    <source>
        <dbReference type="EMBL" id="CAF1372234.1"/>
    </source>
</evidence>
<keyword evidence="1" id="KW-0677">Repeat</keyword>
<dbReference type="Gene3D" id="2.120.10.30">
    <property type="entry name" value="TolB, C-terminal domain"/>
    <property type="match status" value="2"/>
</dbReference>
<organism evidence="4 5">
    <name type="scientific">Didymodactylos carnosus</name>
    <dbReference type="NCBI Taxonomy" id="1234261"/>
    <lineage>
        <taxon>Eukaryota</taxon>
        <taxon>Metazoa</taxon>
        <taxon>Spiralia</taxon>
        <taxon>Gnathifera</taxon>
        <taxon>Rotifera</taxon>
        <taxon>Eurotatoria</taxon>
        <taxon>Bdelloidea</taxon>
        <taxon>Philodinida</taxon>
        <taxon>Philodinidae</taxon>
        <taxon>Didymodactylos</taxon>
    </lineage>
</organism>
<evidence type="ECO:0000256" key="1">
    <source>
        <dbReference type="ARBA" id="ARBA00022737"/>
    </source>
</evidence>
<name>A0A8S2RPK7_9BILA</name>
<dbReference type="PANTHER" id="PTHR24104">
    <property type="entry name" value="E3 UBIQUITIN-PROTEIN LIGASE NHLRC1-RELATED"/>
    <property type="match status" value="1"/>
</dbReference>
<dbReference type="Gene3D" id="2.40.10.500">
    <property type="match status" value="1"/>
</dbReference>
<evidence type="ECO:0000313" key="5">
    <source>
        <dbReference type="Proteomes" id="UP000682733"/>
    </source>
</evidence>
<dbReference type="GO" id="GO:0008270">
    <property type="term" value="F:zinc ion binding"/>
    <property type="evidence" value="ECO:0007669"/>
    <property type="project" value="UniProtKB-KW"/>
</dbReference>
<dbReference type="Proteomes" id="UP000677228">
    <property type="component" value="Unassembled WGS sequence"/>
</dbReference>
<dbReference type="EMBL" id="CAJOBA010045777">
    <property type="protein sequence ID" value="CAF4181277.1"/>
    <property type="molecule type" value="Genomic_DNA"/>
</dbReference>
<dbReference type="InterPro" id="IPR011042">
    <property type="entry name" value="6-blade_b-propeller_TolB-like"/>
</dbReference>
<feature type="repeat" description="NHL" evidence="2">
    <location>
        <begin position="205"/>
        <end position="248"/>
    </location>
</feature>
<evidence type="ECO:0008006" key="6">
    <source>
        <dbReference type="Google" id="ProtNLM"/>
    </source>
</evidence>
<evidence type="ECO:0000256" key="2">
    <source>
        <dbReference type="PROSITE-ProRule" id="PRU00504"/>
    </source>
</evidence>
<gene>
    <name evidence="3" type="ORF">OVA965_LOCUS31727</name>
    <name evidence="4" type="ORF">TMI583_LOCUS32562</name>
</gene>
<sequence>NFSAIPVAGITGSAGNSNSQLNNPQGVFVPPNSPYFYIADTDNHRIQRYQLGNLSQSTTVAGGQGGGSNSSQFRFPVGLWVDNLQNMYVTDVLNFRVQYFPGVNSGNGTGTTVASGGLGYCYGLYVDRNGSIYVVDQTYNRIMKYSPSVSTTSDIQQVVNAQINQSRGLYVNENDGNSIYIADTLNHRIQKFVNGNDLTIGTTVAGVTGQPGSNANQLANPSAVIIDKQGNLYIADTSNSRIQKWSPNTFFGITVAGSQGGIAGTTAVDLNQPRALALNETGLLLYVADSGNDCVKMFLLN</sequence>
<dbReference type="CDD" id="cd05819">
    <property type="entry name" value="NHL"/>
    <property type="match status" value="1"/>
</dbReference>
<feature type="non-terminal residue" evidence="4">
    <location>
        <position position="1"/>
    </location>
</feature>
<reference evidence="4" key="1">
    <citation type="submission" date="2021-02" db="EMBL/GenBank/DDBJ databases">
        <authorList>
            <person name="Nowell W R."/>
        </authorList>
    </citation>
    <scope>NUCLEOTIDE SEQUENCE</scope>
</reference>
<dbReference type="InterPro" id="IPR050952">
    <property type="entry name" value="TRIM-NHL_E3_ligases"/>
</dbReference>
<accession>A0A8S2RPK7</accession>
<dbReference type="Proteomes" id="UP000682733">
    <property type="component" value="Unassembled WGS sequence"/>
</dbReference>
<dbReference type="EMBL" id="CAJNOK010024105">
    <property type="protein sequence ID" value="CAF1372234.1"/>
    <property type="molecule type" value="Genomic_DNA"/>
</dbReference>
<protein>
    <recommendedName>
        <fullName evidence="6">NHL repeat containing protein</fullName>
    </recommendedName>
</protein>
<evidence type="ECO:0000313" key="4">
    <source>
        <dbReference type="EMBL" id="CAF4181277.1"/>
    </source>
</evidence>
<dbReference type="SUPFAM" id="SSF101898">
    <property type="entry name" value="NHL repeat"/>
    <property type="match status" value="1"/>
</dbReference>
<dbReference type="Pfam" id="PF01436">
    <property type="entry name" value="NHL"/>
    <property type="match status" value="1"/>
</dbReference>
<dbReference type="PANTHER" id="PTHR24104:SF25">
    <property type="entry name" value="PROTEIN LIN-41"/>
    <property type="match status" value="1"/>
</dbReference>
<proteinExistence type="predicted"/>
<dbReference type="PROSITE" id="PS51125">
    <property type="entry name" value="NHL"/>
    <property type="match status" value="1"/>
</dbReference>